<name>A0AAD8GUE9_9APIA</name>
<dbReference type="PROSITE" id="PS50985">
    <property type="entry name" value="GRAS"/>
    <property type="match status" value="1"/>
</dbReference>
<dbReference type="Proteomes" id="UP001237642">
    <property type="component" value="Unassembled WGS sequence"/>
</dbReference>
<reference evidence="5" key="2">
    <citation type="submission" date="2023-05" db="EMBL/GenBank/DDBJ databases">
        <authorList>
            <person name="Schelkunov M.I."/>
        </authorList>
    </citation>
    <scope>NUCLEOTIDE SEQUENCE</scope>
    <source>
        <strain evidence="5">Hsosn_3</strain>
        <tissue evidence="5">Leaf</tissue>
    </source>
</reference>
<feature type="region of interest" description="Disordered" evidence="4">
    <location>
        <begin position="87"/>
        <end position="120"/>
    </location>
</feature>
<keyword evidence="2" id="KW-0804">Transcription</keyword>
<dbReference type="InterPro" id="IPR005202">
    <property type="entry name" value="TF_GRAS"/>
</dbReference>
<feature type="region of interest" description="VHIID" evidence="3">
    <location>
        <begin position="398"/>
        <end position="463"/>
    </location>
</feature>
<protein>
    <submittedName>
        <fullName evidence="5">Scarecrow-like protein 30</fullName>
    </submittedName>
</protein>
<keyword evidence="6" id="KW-1185">Reference proteome</keyword>
<dbReference type="EMBL" id="JAUIZM010000011">
    <property type="protein sequence ID" value="KAK1355520.1"/>
    <property type="molecule type" value="Genomic_DNA"/>
</dbReference>
<evidence type="ECO:0000313" key="6">
    <source>
        <dbReference type="Proteomes" id="UP001237642"/>
    </source>
</evidence>
<feature type="compositionally biased region" description="Polar residues" evidence="4">
    <location>
        <begin position="87"/>
        <end position="102"/>
    </location>
</feature>
<evidence type="ECO:0000256" key="3">
    <source>
        <dbReference type="PROSITE-ProRule" id="PRU01191"/>
    </source>
</evidence>
<gene>
    <name evidence="5" type="ORF">POM88_048776</name>
</gene>
<comment type="caution">
    <text evidence="5">The sequence shown here is derived from an EMBL/GenBank/DDBJ whole genome shotgun (WGS) entry which is preliminary data.</text>
</comment>
<feature type="short sequence motif" description="VHIID" evidence="3">
    <location>
        <begin position="429"/>
        <end position="433"/>
    </location>
</feature>
<organism evidence="5 6">
    <name type="scientific">Heracleum sosnowskyi</name>
    <dbReference type="NCBI Taxonomy" id="360622"/>
    <lineage>
        <taxon>Eukaryota</taxon>
        <taxon>Viridiplantae</taxon>
        <taxon>Streptophyta</taxon>
        <taxon>Embryophyta</taxon>
        <taxon>Tracheophyta</taxon>
        <taxon>Spermatophyta</taxon>
        <taxon>Magnoliopsida</taxon>
        <taxon>eudicotyledons</taxon>
        <taxon>Gunneridae</taxon>
        <taxon>Pentapetalae</taxon>
        <taxon>asterids</taxon>
        <taxon>campanulids</taxon>
        <taxon>Apiales</taxon>
        <taxon>Apiaceae</taxon>
        <taxon>Apioideae</taxon>
        <taxon>apioid superclade</taxon>
        <taxon>Tordylieae</taxon>
        <taxon>Tordyliinae</taxon>
        <taxon>Heracleum</taxon>
    </lineage>
</organism>
<evidence type="ECO:0000256" key="1">
    <source>
        <dbReference type="ARBA" id="ARBA00023015"/>
    </source>
</evidence>
<keyword evidence="1" id="KW-0805">Transcription regulation</keyword>
<evidence type="ECO:0000256" key="4">
    <source>
        <dbReference type="SAM" id="MobiDB-lite"/>
    </source>
</evidence>
<dbReference type="AlphaFoldDB" id="A0AAD8GUE9"/>
<dbReference type="PANTHER" id="PTHR31636">
    <property type="entry name" value="OSJNBA0084A10.13 PROTEIN-RELATED"/>
    <property type="match status" value="1"/>
</dbReference>
<reference evidence="5" key="1">
    <citation type="submission" date="2023-02" db="EMBL/GenBank/DDBJ databases">
        <title>Genome of toxic invasive species Heracleum sosnowskyi carries increased number of genes despite the absence of recent whole-genome duplications.</title>
        <authorList>
            <person name="Schelkunov M."/>
            <person name="Shtratnikova V."/>
            <person name="Makarenko M."/>
            <person name="Klepikova A."/>
            <person name="Omelchenko D."/>
            <person name="Novikova G."/>
            <person name="Obukhova E."/>
            <person name="Bogdanov V."/>
            <person name="Penin A."/>
            <person name="Logacheva M."/>
        </authorList>
    </citation>
    <scope>NUCLEOTIDE SEQUENCE</scope>
    <source>
        <strain evidence="5">Hsosn_3</strain>
        <tissue evidence="5">Leaf</tissue>
    </source>
</reference>
<evidence type="ECO:0000313" key="5">
    <source>
        <dbReference type="EMBL" id="KAK1355520.1"/>
    </source>
</evidence>
<sequence length="696" mass="78869">MNENSLEADYFHNVHLYIYYMLMEDSHDVPMFDESVIQAKERSFYEVLDQKVPANDCLHNDNIGTCQDKCIESTFTSALENVADFNQIQNPGEPQSSPTKSYHANDLVPPNPPLSASSSNNVNPLVQMLMEDDQEVPVFPESVIQAIEKSLYEVLEPKVSSFDRSHDENIGNCITQCINRASTVAPENVLEPNQTQYPGELQSFLPMSDHLNDFVPQISPSSASLSNNVNLLVQSENYSLNASKGKKHYLEESTNTNDCLQETQSNKQLARYSEEIIDLSDMLDKVSLCPDYNTTWRTEESVLKVSRDRFPQDKRRPLVNLKRLLNQCALSVSSGNDVVAKQTLNMIRKQASPNGDGTQRLAHYISNAIEARIHGTGATLYADCCMTGTSFADTLKAYQSYFTAVPFQRMSNIFANKAIYRQTMGATKLHIIDFGISYGFQWPCIIQAFSCQPGGSPYLRITGIDFPEPGFQPLKRVEKTGSCLSNYCKRFNIPFEYNCIAKKWDSIQLEDLKIEEGERVVVNCLYRLRQVPDESVVESGARNVVLNLIKRIKPELLVLGVLNGTYSSPFFKTRFRDALSHFSTLSDMFEATLSHDAKSRLVMEQEMLGKDAINVIACEGTVRVERPEKYNQWTSQIMKAGFKQSPLPKEILAEVKGKVRLQYNKKFLVCEDDNWMLQGWNGRVLYTLSLWKPVQE</sequence>
<dbReference type="Pfam" id="PF03514">
    <property type="entry name" value="GRAS"/>
    <property type="match status" value="1"/>
</dbReference>
<accession>A0AAD8GUE9</accession>
<comment type="caution">
    <text evidence="3">Lacks conserved residue(s) required for the propagation of feature annotation.</text>
</comment>
<feature type="region of interest" description="Leucine repeat I (LRI)" evidence="3">
    <location>
        <begin position="319"/>
        <end position="379"/>
    </location>
</feature>
<evidence type="ECO:0000256" key="2">
    <source>
        <dbReference type="ARBA" id="ARBA00023163"/>
    </source>
</evidence>
<comment type="similarity">
    <text evidence="3">Belongs to the GRAS family.</text>
</comment>
<proteinExistence type="inferred from homology"/>
<feature type="region of interest" description="Leucine repeat II (LRII)" evidence="3">
    <location>
        <begin position="479"/>
        <end position="511"/>
    </location>
</feature>
<feature type="region of interest" description="SAW" evidence="3">
    <location>
        <begin position="617"/>
        <end position="692"/>
    </location>
</feature>